<feature type="binding site" evidence="6">
    <location>
        <position position="63"/>
    </location>
    <ligand>
        <name>S-adenosyl-L-methionine</name>
        <dbReference type="ChEBI" id="CHEBI:59789"/>
    </ligand>
</feature>
<proteinExistence type="inferred from homology"/>
<evidence type="ECO:0000256" key="6">
    <source>
        <dbReference type="HAMAP-Rule" id="MF_01007"/>
    </source>
</evidence>
<comment type="similarity">
    <text evidence="1 6">Belongs to the methyltransferase superfamily. RsmH family.</text>
</comment>
<feature type="compositionally biased region" description="Basic and acidic residues" evidence="7">
    <location>
        <begin position="290"/>
        <end position="299"/>
    </location>
</feature>
<comment type="caution">
    <text evidence="8">The sequence shown here is derived from an EMBL/GenBank/DDBJ whole genome shotgun (WGS) entry which is preliminary data.</text>
</comment>
<dbReference type="InterPro" id="IPR023397">
    <property type="entry name" value="SAM-dep_MeTrfase_MraW_recog"/>
</dbReference>
<evidence type="ECO:0000256" key="4">
    <source>
        <dbReference type="ARBA" id="ARBA00022679"/>
    </source>
</evidence>
<dbReference type="Gene3D" id="3.40.50.150">
    <property type="entry name" value="Vaccinia Virus protein VP39"/>
    <property type="match status" value="1"/>
</dbReference>
<comment type="subcellular location">
    <subcellularLocation>
        <location evidence="6">Cytoplasm</location>
    </subcellularLocation>
</comment>
<evidence type="ECO:0000256" key="7">
    <source>
        <dbReference type="SAM" id="MobiDB-lite"/>
    </source>
</evidence>
<dbReference type="EC" id="2.1.1.199" evidence="6"/>
<dbReference type="PANTHER" id="PTHR11265:SF0">
    <property type="entry name" value="12S RRNA N4-METHYLCYTIDINE METHYLTRANSFERASE"/>
    <property type="match status" value="1"/>
</dbReference>
<comment type="function">
    <text evidence="6">Specifically methylates the N4 position of cytidine in position 1402 (C1402) of 16S rRNA.</text>
</comment>
<dbReference type="PIRSF" id="PIRSF004486">
    <property type="entry name" value="MraW"/>
    <property type="match status" value="1"/>
</dbReference>
<evidence type="ECO:0000313" key="9">
    <source>
        <dbReference type="Proteomes" id="UP000249354"/>
    </source>
</evidence>
<gene>
    <name evidence="6" type="primary">rsmH</name>
    <name evidence="8" type="ORF">DCF25_03595</name>
</gene>
<evidence type="ECO:0000313" key="8">
    <source>
        <dbReference type="EMBL" id="PZO22165.1"/>
    </source>
</evidence>
<keyword evidence="5 6" id="KW-0949">S-adenosyl-L-methionine</keyword>
<dbReference type="InterPro" id="IPR002903">
    <property type="entry name" value="RsmH"/>
</dbReference>
<dbReference type="HAMAP" id="MF_01007">
    <property type="entry name" value="16SrRNA_methyltr_H"/>
    <property type="match status" value="1"/>
</dbReference>
<accession>A0A2W4WIH6</accession>
<organism evidence="8 9">
    <name type="scientific">Leptolyngbya foveolarum</name>
    <dbReference type="NCBI Taxonomy" id="47253"/>
    <lineage>
        <taxon>Bacteria</taxon>
        <taxon>Bacillati</taxon>
        <taxon>Cyanobacteriota</taxon>
        <taxon>Cyanophyceae</taxon>
        <taxon>Leptolyngbyales</taxon>
        <taxon>Leptolyngbyaceae</taxon>
        <taxon>Leptolyngbya group</taxon>
        <taxon>Leptolyngbya</taxon>
    </lineage>
</organism>
<keyword evidence="6" id="KW-0963">Cytoplasm</keyword>
<reference evidence="9" key="1">
    <citation type="submission" date="2018-04" db="EMBL/GenBank/DDBJ databases">
        <authorList>
            <person name="Cornet L."/>
        </authorList>
    </citation>
    <scope>NUCLEOTIDE SEQUENCE [LARGE SCALE GENOMIC DNA]</scope>
</reference>
<dbReference type="Pfam" id="PF01795">
    <property type="entry name" value="Methyltransf_5"/>
    <property type="match status" value="1"/>
</dbReference>
<dbReference type="GO" id="GO:0005737">
    <property type="term" value="C:cytoplasm"/>
    <property type="evidence" value="ECO:0007669"/>
    <property type="project" value="UniProtKB-SubCell"/>
</dbReference>
<dbReference type="Gene3D" id="1.10.150.170">
    <property type="entry name" value="Putative methyltransferase TM0872, insert domain"/>
    <property type="match status" value="1"/>
</dbReference>
<dbReference type="PANTHER" id="PTHR11265">
    <property type="entry name" value="S-ADENOSYL-METHYLTRANSFERASE MRAW"/>
    <property type="match status" value="1"/>
</dbReference>
<feature type="region of interest" description="Disordered" evidence="7">
    <location>
        <begin position="277"/>
        <end position="299"/>
    </location>
</feature>
<keyword evidence="3 6" id="KW-0489">Methyltransferase</keyword>
<keyword evidence="2 6" id="KW-0698">rRNA processing</keyword>
<dbReference type="GO" id="GO:0071424">
    <property type="term" value="F:rRNA (cytosine-N4-)-methyltransferase activity"/>
    <property type="evidence" value="ECO:0007669"/>
    <property type="project" value="UniProtKB-UniRule"/>
</dbReference>
<evidence type="ECO:0000256" key="2">
    <source>
        <dbReference type="ARBA" id="ARBA00022552"/>
    </source>
</evidence>
<feature type="binding site" evidence="6">
    <location>
        <begin position="44"/>
        <end position="46"/>
    </location>
    <ligand>
        <name>S-adenosyl-L-methionine</name>
        <dbReference type="ChEBI" id="CHEBI:59789"/>
    </ligand>
</feature>
<keyword evidence="4 6" id="KW-0808">Transferase</keyword>
<evidence type="ECO:0000256" key="3">
    <source>
        <dbReference type="ARBA" id="ARBA00022603"/>
    </source>
</evidence>
<name>A0A2W4WIH6_9CYAN</name>
<feature type="binding site" evidence="6">
    <location>
        <position position="90"/>
    </location>
    <ligand>
        <name>S-adenosyl-L-methionine</name>
        <dbReference type="ChEBI" id="CHEBI:59789"/>
    </ligand>
</feature>
<feature type="binding site" evidence="6">
    <location>
        <position position="113"/>
    </location>
    <ligand>
        <name>S-adenosyl-L-methionine</name>
        <dbReference type="ChEBI" id="CHEBI:59789"/>
    </ligand>
</feature>
<dbReference type="AlphaFoldDB" id="A0A2W4WIH6"/>
<dbReference type="SUPFAM" id="SSF81799">
    <property type="entry name" value="Putative methyltransferase TM0872, insert domain"/>
    <property type="match status" value="1"/>
</dbReference>
<feature type="binding site" evidence="6">
    <location>
        <position position="106"/>
    </location>
    <ligand>
        <name>S-adenosyl-L-methionine</name>
        <dbReference type="ChEBI" id="CHEBI:59789"/>
    </ligand>
</feature>
<evidence type="ECO:0000256" key="1">
    <source>
        <dbReference type="ARBA" id="ARBA00010396"/>
    </source>
</evidence>
<dbReference type="Proteomes" id="UP000249354">
    <property type="component" value="Unassembled WGS sequence"/>
</dbReference>
<dbReference type="EMBL" id="QBMC01000013">
    <property type="protein sequence ID" value="PZO22165.1"/>
    <property type="molecule type" value="Genomic_DNA"/>
</dbReference>
<comment type="catalytic activity">
    <reaction evidence="6">
        <text>cytidine(1402) in 16S rRNA + S-adenosyl-L-methionine = N(4)-methylcytidine(1402) in 16S rRNA + S-adenosyl-L-homocysteine + H(+)</text>
        <dbReference type="Rhea" id="RHEA:42928"/>
        <dbReference type="Rhea" id="RHEA-COMP:10286"/>
        <dbReference type="Rhea" id="RHEA-COMP:10287"/>
        <dbReference type="ChEBI" id="CHEBI:15378"/>
        <dbReference type="ChEBI" id="CHEBI:57856"/>
        <dbReference type="ChEBI" id="CHEBI:59789"/>
        <dbReference type="ChEBI" id="CHEBI:74506"/>
        <dbReference type="ChEBI" id="CHEBI:82748"/>
        <dbReference type="EC" id="2.1.1.199"/>
    </reaction>
</comment>
<sequence length="299" mass="33521">MSEDASQDKISSSFFHLPVLPQPVVEGLQVKAGGRYLDATVGGAGHSLLILQAAPEVQLVALDQDLQAIAAAQERLSDFKEQVTFVHTNFAQFAPETLQFDGILADIGVSSTQLDQAQRGFSFRQEAPLDMRMDSTQALTAEEIVNHWDEKTIADTIYEYGEERLSRRIARRIVEQRPFQTTTDLAYAIAGAFPPKARHGRIHPATRSFQALRIAVNGELTVLREFLAQAPDWLAPEGRLAIISFHSLEDRIVKYAYREDERLQIITKKPLVATPEEVRENKRSRSAKLRVAERKVTNT</sequence>
<protein>
    <recommendedName>
        <fullName evidence="6">Ribosomal RNA small subunit methyltransferase H</fullName>
        <ecNumber evidence="6">2.1.1.199</ecNumber>
    </recommendedName>
    <alternativeName>
        <fullName evidence="6">16S rRNA m(4)C1402 methyltransferase</fullName>
    </alternativeName>
    <alternativeName>
        <fullName evidence="6">rRNA (cytosine-N(4)-)-methyltransferase RsmH</fullName>
    </alternativeName>
</protein>
<dbReference type="SUPFAM" id="SSF53335">
    <property type="entry name" value="S-adenosyl-L-methionine-dependent methyltransferases"/>
    <property type="match status" value="1"/>
</dbReference>
<dbReference type="InterPro" id="IPR029063">
    <property type="entry name" value="SAM-dependent_MTases_sf"/>
</dbReference>
<dbReference type="NCBIfam" id="TIGR00006">
    <property type="entry name" value="16S rRNA (cytosine(1402)-N(4))-methyltransferase RsmH"/>
    <property type="match status" value="1"/>
</dbReference>
<dbReference type="GO" id="GO:0070475">
    <property type="term" value="P:rRNA base methylation"/>
    <property type="evidence" value="ECO:0007669"/>
    <property type="project" value="UniProtKB-UniRule"/>
</dbReference>
<reference evidence="8 9" key="2">
    <citation type="submission" date="2018-06" db="EMBL/GenBank/DDBJ databases">
        <title>Metagenomic assembly of (sub)arctic Cyanobacteria and their associated microbiome from non-axenic cultures.</title>
        <authorList>
            <person name="Baurain D."/>
        </authorList>
    </citation>
    <scope>NUCLEOTIDE SEQUENCE [LARGE SCALE GENOMIC DNA]</scope>
    <source>
        <strain evidence="8">ULC129bin1</strain>
    </source>
</reference>
<evidence type="ECO:0000256" key="5">
    <source>
        <dbReference type="ARBA" id="ARBA00022691"/>
    </source>
</evidence>